<organism evidence="3 4">
    <name type="scientific">Merismopedia glauca CCAP 1448/3</name>
    <dbReference type="NCBI Taxonomy" id="1296344"/>
    <lineage>
        <taxon>Bacteria</taxon>
        <taxon>Bacillati</taxon>
        <taxon>Cyanobacteriota</taxon>
        <taxon>Cyanophyceae</taxon>
        <taxon>Synechococcales</taxon>
        <taxon>Merismopediaceae</taxon>
        <taxon>Merismopedia</taxon>
    </lineage>
</organism>
<dbReference type="RefSeq" id="WP_106290086.1">
    <property type="nucleotide sequence ID" value="NZ_CAWNTC010000138.1"/>
</dbReference>
<dbReference type="Gene3D" id="3.20.20.80">
    <property type="entry name" value="Glycosidases"/>
    <property type="match status" value="2"/>
</dbReference>
<dbReference type="InterPro" id="IPR017853">
    <property type="entry name" value="GH"/>
</dbReference>
<sequence>MFHYYLSWTGKFLPLCLLLAVNLALATPNYVSQSNLVSRQIAQNPPDAWELYRQGKTDLAEREFAAQLKANPENWDALTGLGYIAYRQERLAVAEERFQQAIAAVPDNIDALVGLGLVLLAQDRTQPALNYFQQASRLTPKNTWIEPYIQTAKKQLSQYPSKPQNTKLIAKTQGKYLAIPKSGQWQPLFIKGVNMGVALPGKFPAEFPTDKKTYDKWLELISAMGANTIRTYTILPPQFYQALKTHNQKFPKDRKLWLIQGVWTELPSEVLGKKNDNYSDPLFEGQFVGEMQRVVDLIHGKAKLSERPGHASGNYTADVSDSTLAYLIGREWEPFSVVDYNRTHSQQTRYQGQFLQIRRGNPMEVWLAKMMDKLIIYEMQQYNQQRPISFTNWPSLDPLFHITESNKVEESRLRQELGIKIPGESLSPAVLEYDNDGVGLDTNRIQANNGFKGGIYATYHAYPYYPDFMLYDPQYSKAKSPLGQSNYYGYLRDLQRHHPNMPVLIAEFGVPSSREIAHLQPQGWHHGGHTEKAQAEIDARLFQDIFDSQMAGGIVFAWMDEWFKKNWMFIDYELPPERNQLWYNAQDPEQNFGIMGMHPGKTQKIVLDGNSGDWQTVAPLYSTKSPSSTLQTFAATSDEGYLYLRVQVGKIDWTQQQIWVGIDTYNSTSGSFIFPGFKNIQTQNGSEFLLQLKGDKTSKLLVHAPYSLFRSRYSSSLVSSTKQQGEFIEIEAEPNRLRVGRNRQVYPAKQVSRSNLQLGSTNRLTANYNSLADWNYSPKTGEIEVRLPWSILNVTDPSSRQVYHFDEQGSTLTTPGFRFNVLAVKPSTNQVLATFPELTPDGKLPLPKLYTWSKWEEPTYHSYLKPVYQKLQQLLPKLEVK</sequence>
<dbReference type="EMBL" id="PVWJ01000107">
    <property type="protein sequence ID" value="PSB01437.1"/>
    <property type="molecule type" value="Genomic_DNA"/>
</dbReference>
<dbReference type="OrthoDB" id="916275at2"/>
<keyword evidence="1" id="KW-0802">TPR repeat</keyword>
<proteinExistence type="predicted"/>
<evidence type="ECO:0000256" key="1">
    <source>
        <dbReference type="PROSITE-ProRule" id="PRU00339"/>
    </source>
</evidence>
<evidence type="ECO:0000313" key="3">
    <source>
        <dbReference type="EMBL" id="PSB01437.1"/>
    </source>
</evidence>
<dbReference type="Pfam" id="PF13432">
    <property type="entry name" value="TPR_16"/>
    <property type="match status" value="1"/>
</dbReference>
<accession>A0A2T1BZT6</accession>
<feature type="repeat" description="TPR" evidence="1">
    <location>
        <begin position="109"/>
        <end position="142"/>
    </location>
</feature>
<dbReference type="SUPFAM" id="SSF51445">
    <property type="entry name" value="(Trans)glycosidases"/>
    <property type="match status" value="1"/>
</dbReference>
<comment type="caution">
    <text evidence="3">The sequence shown here is derived from an EMBL/GenBank/DDBJ whole genome shotgun (WGS) entry which is preliminary data.</text>
</comment>
<keyword evidence="4" id="KW-1185">Reference proteome</keyword>
<dbReference type="PROSITE" id="PS50005">
    <property type="entry name" value="TPR"/>
    <property type="match status" value="2"/>
</dbReference>
<evidence type="ECO:0000256" key="2">
    <source>
        <dbReference type="SAM" id="SignalP"/>
    </source>
</evidence>
<feature type="signal peptide" evidence="2">
    <location>
        <begin position="1"/>
        <end position="26"/>
    </location>
</feature>
<dbReference type="Gene3D" id="1.25.40.10">
    <property type="entry name" value="Tetratricopeptide repeat domain"/>
    <property type="match status" value="1"/>
</dbReference>
<evidence type="ECO:0000313" key="4">
    <source>
        <dbReference type="Proteomes" id="UP000238762"/>
    </source>
</evidence>
<feature type="chain" id="PRO_5015647128" evidence="2">
    <location>
        <begin position="27"/>
        <end position="881"/>
    </location>
</feature>
<dbReference type="InterPro" id="IPR011990">
    <property type="entry name" value="TPR-like_helical_dom_sf"/>
</dbReference>
<dbReference type="SMART" id="SM00028">
    <property type="entry name" value="TPR"/>
    <property type="match status" value="2"/>
</dbReference>
<name>A0A2T1BZT6_9CYAN</name>
<keyword evidence="2" id="KW-0732">Signal</keyword>
<dbReference type="AlphaFoldDB" id="A0A2T1BZT6"/>
<gene>
    <name evidence="3" type="ORF">C7B64_18270</name>
</gene>
<dbReference type="Proteomes" id="UP000238762">
    <property type="component" value="Unassembled WGS sequence"/>
</dbReference>
<dbReference type="InterPro" id="IPR019734">
    <property type="entry name" value="TPR_rpt"/>
</dbReference>
<feature type="repeat" description="TPR" evidence="1">
    <location>
        <begin position="75"/>
        <end position="108"/>
    </location>
</feature>
<dbReference type="SUPFAM" id="SSF48452">
    <property type="entry name" value="TPR-like"/>
    <property type="match status" value="1"/>
</dbReference>
<protein>
    <submittedName>
        <fullName evidence="3">Uncharacterized protein</fullName>
    </submittedName>
</protein>
<reference evidence="3 4" key="1">
    <citation type="submission" date="2018-02" db="EMBL/GenBank/DDBJ databases">
        <authorList>
            <person name="Cohen D.B."/>
            <person name="Kent A.D."/>
        </authorList>
    </citation>
    <scope>NUCLEOTIDE SEQUENCE [LARGE SCALE GENOMIC DNA]</scope>
    <source>
        <strain evidence="3 4">CCAP 1448/3</strain>
    </source>
</reference>
<reference evidence="3 4" key="2">
    <citation type="submission" date="2018-03" db="EMBL/GenBank/DDBJ databases">
        <title>The ancient ancestry and fast evolution of plastids.</title>
        <authorList>
            <person name="Moore K.R."/>
            <person name="Magnabosco C."/>
            <person name="Momper L."/>
            <person name="Gold D.A."/>
            <person name="Bosak T."/>
            <person name="Fournier G.P."/>
        </authorList>
    </citation>
    <scope>NUCLEOTIDE SEQUENCE [LARGE SCALE GENOMIC DNA]</scope>
    <source>
        <strain evidence="3 4">CCAP 1448/3</strain>
    </source>
</reference>